<protein>
    <submittedName>
        <fullName evidence="1">Uncharacterized protein</fullName>
    </submittedName>
</protein>
<accession>A0ABV5YIY5</accession>
<keyword evidence="2" id="KW-1185">Reference proteome</keyword>
<comment type="caution">
    <text evidence="1">The sequence shown here is derived from an EMBL/GenBank/DDBJ whole genome shotgun (WGS) entry which is preliminary data.</text>
</comment>
<evidence type="ECO:0000313" key="1">
    <source>
        <dbReference type="EMBL" id="MFB9833987.1"/>
    </source>
</evidence>
<evidence type="ECO:0000313" key="2">
    <source>
        <dbReference type="Proteomes" id="UP001589627"/>
    </source>
</evidence>
<proteinExistence type="predicted"/>
<gene>
    <name evidence="1" type="ORF">ACFFNX_17520</name>
</gene>
<organism evidence="1 2">
    <name type="scientific">Actinoallomurus acaciae</name>
    <dbReference type="NCBI Taxonomy" id="502577"/>
    <lineage>
        <taxon>Bacteria</taxon>
        <taxon>Bacillati</taxon>
        <taxon>Actinomycetota</taxon>
        <taxon>Actinomycetes</taxon>
        <taxon>Streptosporangiales</taxon>
        <taxon>Thermomonosporaceae</taxon>
        <taxon>Actinoallomurus</taxon>
    </lineage>
</organism>
<sequence length="72" mass="7563">MLATIVIGAVLPSAMVRVELLTTVLAAFHDGFLTVAVIACTVHGADAAATMVPRRRRVPVERAGERAVGIRP</sequence>
<name>A0ABV5YIY5_9ACTN</name>
<dbReference type="EMBL" id="JBHLZP010000116">
    <property type="protein sequence ID" value="MFB9833987.1"/>
    <property type="molecule type" value="Genomic_DNA"/>
</dbReference>
<reference evidence="1 2" key="1">
    <citation type="submission" date="2024-09" db="EMBL/GenBank/DDBJ databases">
        <authorList>
            <person name="Sun Q."/>
            <person name="Mori K."/>
        </authorList>
    </citation>
    <scope>NUCLEOTIDE SEQUENCE [LARGE SCALE GENOMIC DNA]</scope>
    <source>
        <strain evidence="1 2">TBRC 0563</strain>
    </source>
</reference>
<dbReference type="Proteomes" id="UP001589627">
    <property type="component" value="Unassembled WGS sequence"/>
</dbReference>
<dbReference type="RefSeq" id="WP_378202706.1">
    <property type="nucleotide sequence ID" value="NZ_JBHLZP010000116.1"/>
</dbReference>